<dbReference type="GO" id="GO:0006935">
    <property type="term" value="P:chemotaxis"/>
    <property type="evidence" value="ECO:0007669"/>
    <property type="project" value="InterPro"/>
</dbReference>
<dbReference type="Gene3D" id="2.30.30.40">
    <property type="entry name" value="SH3 Domains"/>
    <property type="match status" value="1"/>
</dbReference>
<organism evidence="2">
    <name type="scientific">candidate division WOR-3 bacterium</name>
    <dbReference type="NCBI Taxonomy" id="2052148"/>
    <lineage>
        <taxon>Bacteria</taxon>
        <taxon>Bacteria division WOR-3</taxon>
    </lineage>
</organism>
<dbReference type="PANTHER" id="PTHR22617">
    <property type="entry name" value="CHEMOTAXIS SENSOR HISTIDINE KINASE-RELATED"/>
    <property type="match status" value="1"/>
</dbReference>
<proteinExistence type="predicted"/>
<accession>A0A7C3N6T7</accession>
<dbReference type="GO" id="GO:0005829">
    <property type="term" value="C:cytosol"/>
    <property type="evidence" value="ECO:0007669"/>
    <property type="project" value="TreeGrafter"/>
</dbReference>
<dbReference type="PROSITE" id="PS50851">
    <property type="entry name" value="CHEW"/>
    <property type="match status" value="1"/>
</dbReference>
<evidence type="ECO:0000259" key="1">
    <source>
        <dbReference type="PROSITE" id="PS50851"/>
    </source>
</evidence>
<comment type="caution">
    <text evidence="2">The sequence shown here is derived from an EMBL/GenBank/DDBJ whole genome shotgun (WGS) entry which is preliminary data.</text>
</comment>
<dbReference type="InterPro" id="IPR039315">
    <property type="entry name" value="CheW"/>
</dbReference>
<dbReference type="Pfam" id="PF01584">
    <property type="entry name" value="CheW"/>
    <property type="match status" value="1"/>
</dbReference>
<name>A0A7C3N6T7_UNCW3</name>
<feature type="domain" description="CheW-like" evidence="1">
    <location>
        <begin position="3"/>
        <end position="132"/>
    </location>
</feature>
<dbReference type="InterPro" id="IPR002545">
    <property type="entry name" value="CheW-lke_dom"/>
</dbReference>
<gene>
    <name evidence="2" type="ORF">ENS15_04330</name>
</gene>
<dbReference type="GO" id="GO:0007165">
    <property type="term" value="P:signal transduction"/>
    <property type="evidence" value="ECO:0007669"/>
    <property type="project" value="InterPro"/>
</dbReference>
<dbReference type="PANTHER" id="PTHR22617:SF23">
    <property type="entry name" value="CHEMOTAXIS PROTEIN CHEW"/>
    <property type="match status" value="1"/>
</dbReference>
<dbReference type="InterPro" id="IPR036061">
    <property type="entry name" value="CheW-like_dom_sf"/>
</dbReference>
<reference evidence="2" key="1">
    <citation type="journal article" date="2020" name="mSystems">
        <title>Genome- and Community-Level Interaction Insights into Carbon Utilization and Element Cycling Functions of Hydrothermarchaeota in Hydrothermal Sediment.</title>
        <authorList>
            <person name="Zhou Z."/>
            <person name="Liu Y."/>
            <person name="Xu W."/>
            <person name="Pan J."/>
            <person name="Luo Z.H."/>
            <person name="Li M."/>
        </authorList>
    </citation>
    <scope>NUCLEOTIDE SEQUENCE [LARGE SCALE GENOMIC DNA]</scope>
    <source>
        <strain evidence="2">SpSt-464</strain>
    </source>
</reference>
<dbReference type="AlphaFoldDB" id="A0A7C3N6T7"/>
<dbReference type="SMART" id="SM00260">
    <property type="entry name" value="CheW"/>
    <property type="match status" value="1"/>
</dbReference>
<evidence type="ECO:0000313" key="2">
    <source>
        <dbReference type="EMBL" id="HFK23859.1"/>
    </source>
</evidence>
<sequence>MANEQYITFKIEGKIYGINISDIIDIYEKMNGIRIPNAQDYIESVINLRGDVVVLISLKKKLKINKKVEENYIIICEKDKEKYGLLVDNIEGIINVTKVKEEESEGEYIKGFVEKDGKEIIILNLKNIINKN</sequence>
<dbReference type="SUPFAM" id="SSF50341">
    <property type="entry name" value="CheW-like"/>
    <property type="match status" value="1"/>
</dbReference>
<dbReference type="Gene3D" id="2.40.50.180">
    <property type="entry name" value="CheA-289, Domain 4"/>
    <property type="match status" value="1"/>
</dbReference>
<protein>
    <submittedName>
        <fullName evidence="2">Chemotaxis protein CheW</fullName>
    </submittedName>
</protein>
<dbReference type="EMBL" id="DSTT01000005">
    <property type="protein sequence ID" value="HFK23859.1"/>
    <property type="molecule type" value="Genomic_DNA"/>
</dbReference>